<reference evidence="1" key="2">
    <citation type="journal article" date="2015" name="Data Brief">
        <title>Shoot transcriptome of the giant reed, Arundo donax.</title>
        <authorList>
            <person name="Barrero R.A."/>
            <person name="Guerrero F.D."/>
            <person name="Moolhuijzen P."/>
            <person name="Goolsby J.A."/>
            <person name="Tidwell J."/>
            <person name="Bellgard S.E."/>
            <person name="Bellgard M.I."/>
        </authorList>
    </citation>
    <scope>NUCLEOTIDE SEQUENCE</scope>
    <source>
        <tissue evidence="1">Shoot tissue taken approximately 20 cm above the soil surface</tissue>
    </source>
</reference>
<organism evidence="1">
    <name type="scientific">Arundo donax</name>
    <name type="common">Giant reed</name>
    <name type="synonym">Donax arundinaceus</name>
    <dbReference type="NCBI Taxonomy" id="35708"/>
    <lineage>
        <taxon>Eukaryota</taxon>
        <taxon>Viridiplantae</taxon>
        <taxon>Streptophyta</taxon>
        <taxon>Embryophyta</taxon>
        <taxon>Tracheophyta</taxon>
        <taxon>Spermatophyta</taxon>
        <taxon>Magnoliopsida</taxon>
        <taxon>Liliopsida</taxon>
        <taxon>Poales</taxon>
        <taxon>Poaceae</taxon>
        <taxon>PACMAD clade</taxon>
        <taxon>Arundinoideae</taxon>
        <taxon>Arundineae</taxon>
        <taxon>Arundo</taxon>
    </lineage>
</organism>
<name>A0A0A9MSJ6_ARUDO</name>
<reference evidence="1" key="1">
    <citation type="submission" date="2014-09" db="EMBL/GenBank/DDBJ databases">
        <authorList>
            <person name="Magalhaes I.L.F."/>
            <person name="Oliveira U."/>
            <person name="Santos F.R."/>
            <person name="Vidigal T.H.D.A."/>
            <person name="Brescovit A.D."/>
            <person name="Santos A.J."/>
        </authorList>
    </citation>
    <scope>NUCLEOTIDE SEQUENCE</scope>
    <source>
        <tissue evidence="1">Shoot tissue taken approximately 20 cm above the soil surface</tissue>
    </source>
</reference>
<protein>
    <submittedName>
        <fullName evidence="1">Uncharacterized protein</fullName>
    </submittedName>
</protein>
<dbReference type="EMBL" id="GBRH01282401">
    <property type="protein sequence ID" value="JAD15494.1"/>
    <property type="molecule type" value="Transcribed_RNA"/>
</dbReference>
<sequence length="40" mass="4759">MQKIIFHTVSEEDVGVLDTGSSLWQQFRRVSVRKRIREVQ</sequence>
<evidence type="ECO:0000313" key="1">
    <source>
        <dbReference type="EMBL" id="JAD15494.1"/>
    </source>
</evidence>
<proteinExistence type="predicted"/>
<dbReference type="AlphaFoldDB" id="A0A0A9MSJ6"/>
<accession>A0A0A9MSJ6</accession>